<keyword evidence="1" id="KW-1133">Transmembrane helix</keyword>
<dbReference type="AlphaFoldDB" id="A0A7X6D9P6"/>
<dbReference type="Proteomes" id="UP000521358">
    <property type="component" value="Unassembled WGS sequence"/>
</dbReference>
<sequence>MSQQMLIVIVIILVCLVLYMVWSVKYQSKMGTSGNYKNFGFSYIGIAQVVNLLISIVAGIIPTTFASTKIQMNQMILLGIVLGLVLYYLLNFSIVKFRNTAIIAKTNTEVLKKLEQLYDAQEENNGEKN</sequence>
<evidence type="ECO:0000256" key="1">
    <source>
        <dbReference type="SAM" id="Phobius"/>
    </source>
</evidence>
<dbReference type="RefSeq" id="WP_167807281.1">
    <property type="nucleotide sequence ID" value="NZ_JAAVMB010000008.1"/>
</dbReference>
<feature type="transmembrane region" description="Helical" evidence="1">
    <location>
        <begin position="72"/>
        <end position="90"/>
    </location>
</feature>
<gene>
    <name evidence="2" type="ORF">HED35_08090</name>
</gene>
<name>A0A7X6D9P6_9ENTE</name>
<proteinExistence type="predicted"/>
<feature type="transmembrane region" description="Helical" evidence="1">
    <location>
        <begin position="6"/>
        <end position="22"/>
    </location>
</feature>
<accession>A0A7X6D9P6</accession>
<keyword evidence="1" id="KW-0812">Transmembrane</keyword>
<comment type="caution">
    <text evidence="2">The sequence shown here is derived from an EMBL/GenBank/DDBJ whole genome shotgun (WGS) entry which is preliminary data.</text>
</comment>
<reference evidence="2 3" key="1">
    <citation type="submission" date="2020-03" db="EMBL/GenBank/DDBJ databases">
        <title>Bacterial samples isolated from urine from healthy bovine heifers (Gyr breed).</title>
        <authorList>
            <person name="Giannattasio-Ferraz S."/>
            <person name="Maskeri L."/>
            <person name="Penido A."/>
            <person name="Barbosa-Stancioli E.F."/>
            <person name="Putonti C."/>
        </authorList>
    </citation>
    <scope>NUCLEOTIDE SEQUENCE [LARGE SCALE GENOMIC DNA]</scope>
    <source>
        <strain evidence="2 3">UFMG-H7</strain>
    </source>
</reference>
<keyword evidence="1" id="KW-0472">Membrane</keyword>
<evidence type="ECO:0000313" key="2">
    <source>
        <dbReference type="EMBL" id="NKC68043.1"/>
    </source>
</evidence>
<protein>
    <submittedName>
        <fullName evidence="2">Uncharacterized protein</fullName>
    </submittedName>
</protein>
<dbReference type="EMBL" id="JAAVMB010000008">
    <property type="protein sequence ID" value="NKC68043.1"/>
    <property type="molecule type" value="Genomic_DNA"/>
</dbReference>
<feature type="transmembrane region" description="Helical" evidence="1">
    <location>
        <begin position="43"/>
        <end position="66"/>
    </location>
</feature>
<evidence type="ECO:0000313" key="3">
    <source>
        <dbReference type="Proteomes" id="UP000521358"/>
    </source>
</evidence>
<organism evidence="2 3">
    <name type="scientific">Vagococcus fluvialis</name>
    <dbReference type="NCBI Taxonomy" id="2738"/>
    <lineage>
        <taxon>Bacteria</taxon>
        <taxon>Bacillati</taxon>
        <taxon>Bacillota</taxon>
        <taxon>Bacilli</taxon>
        <taxon>Lactobacillales</taxon>
        <taxon>Enterococcaceae</taxon>
        <taxon>Vagococcus</taxon>
    </lineage>
</organism>